<dbReference type="InterPro" id="IPR051685">
    <property type="entry name" value="Ycf3/AcsC/BcsC/TPR_MFPF"/>
</dbReference>
<accession>T2IPL2</accession>
<dbReference type="InterPro" id="IPR043504">
    <property type="entry name" value="Peptidase_S1_PA_chymotrypsin"/>
</dbReference>
<dbReference type="PROSITE" id="PS50005">
    <property type="entry name" value="TPR"/>
    <property type="match status" value="2"/>
</dbReference>
<dbReference type="SMART" id="SM00028">
    <property type="entry name" value="TPR"/>
    <property type="match status" value="2"/>
</dbReference>
<comment type="caution">
    <text evidence="4">The sequence shown here is derived from an EMBL/GenBank/DDBJ whole genome shotgun (WGS) entry which is preliminary data.</text>
</comment>
<evidence type="ECO:0000256" key="3">
    <source>
        <dbReference type="PROSITE-ProRule" id="PRU00339"/>
    </source>
</evidence>
<evidence type="ECO:0000313" key="4">
    <source>
        <dbReference type="EMBL" id="CCQ55511.1"/>
    </source>
</evidence>
<dbReference type="RefSeq" id="WP_021832813.1">
    <property type="nucleotide sequence ID" value="NZ_CAQL01000421.1"/>
</dbReference>
<reference evidence="4 5" key="2">
    <citation type="submission" date="2013-09" db="EMBL/GenBank/DDBJ databases">
        <title>Whole genome comparison of six Crocosphaera watsonii strains with differing phenotypes.</title>
        <authorList>
            <person name="Bench S.R."/>
            <person name="Heller P."/>
            <person name="Frank I."/>
            <person name="Arciniega M."/>
            <person name="Shilova I.N."/>
            <person name="Zehr J.P."/>
        </authorList>
    </citation>
    <scope>NUCLEOTIDE SEQUENCE [LARGE SCALE GENOMIC DNA]</scope>
    <source>
        <strain evidence="4 5">WH 0005</strain>
    </source>
</reference>
<evidence type="ECO:0000256" key="1">
    <source>
        <dbReference type="ARBA" id="ARBA00022737"/>
    </source>
</evidence>
<dbReference type="PANTHER" id="PTHR44943">
    <property type="entry name" value="CELLULOSE SYNTHASE OPERON PROTEIN C"/>
    <property type="match status" value="1"/>
</dbReference>
<reference evidence="4 5" key="1">
    <citation type="submission" date="2013-01" db="EMBL/GenBank/DDBJ databases">
        <authorList>
            <person name="Bench S."/>
        </authorList>
    </citation>
    <scope>NUCLEOTIDE SEQUENCE [LARGE SCALE GENOMIC DNA]</scope>
    <source>
        <strain evidence="4 5">WH 0005</strain>
    </source>
</reference>
<organism evidence="4 5">
    <name type="scientific">Crocosphaera watsonii WH 0005</name>
    <dbReference type="NCBI Taxonomy" id="423472"/>
    <lineage>
        <taxon>Bacteria</taxon>
        <taxon>Bacillati</taxon>
        <taxon>Cyanobacteriota</taxon>
        <taxon>Cyanophyceae</taxon>
        <taxon>Oscillatoriophycideae</taxon>
        <taxon>Chroococcales</taxon>
        <taxon>Aphanothecaceae</taxon>
        <taxon>Crocosphaera</taxon>
    </lineage>
</organism>
<dbReference type="SUPFAM" id="SSF50494">
    <property type="entry name" value="Trypsin-like serine proteases"/>
    <property type="match status" value="1"/>
</dbReference>
<dbReference type="EMBL" id="CAQL01000421">
    <property type="protein sequence ID" value="CCQ55511.1"/>
    <property type="molecule type" value="Genomic_DNA"/>
</dbReference>
<dbReference type="AlphaFoldDB" id="T2IPL2"/>
<dbReference type="InterPro" id="IPR009003">
    <property type="entry name" value="Peptidase_S1_PA"/>
</dbReference>
<sequence>MGVALRKQGKYDEAIAAYKKAIEINPNDAFAYNNMGLALDDQGKYDEAIAAHKKALEIDPNLVLAQNNLKEAERLLAINNNPPLPNIDDRDYLPTETQEGLVKKLRSTARIIATTSEGASIGTGWVIQRQGNTVLIVTNRHVISDNKSKRPSDTIEVEFYSTLDDIQRPRYKATIEEITDSREDLDLAVVKVVGIPEDIEPLTMKSGWIQRNLEITIIGHPYNIESPWSVVKGDVMNYNPNNQYIPLDALVADGNSGGPVLNADGEVIAMMVRIRFEDDIVLINDRESKLFLENARSTGDLGLAYPIEIVIKKLQEWGILKGVRN</sequence>
<name>T2IPL2_CROWT</name>
<dbReference type="Gene3D" id="2.40.10.10">
    <property type="entry name" value="Trypsin-like serine proteases"/>
    <property type="match status" value="2"/>
</dbReference>
<dbReference type="Gene3D" id="1.25.40.10">
    <property type="entry name" value="Tetratricopeptide repeat domain"/>
    <property type="match status" value="1"/>
</dbReference>
<keyword evidence="1" id="KW-0677">Repeat</keyword>
<protein>
    <submittedName>
        <fullName evidence="4">TPR repeat:Sel1-like repeat:Sel1-like repeat</fullName>
    </submittedName>
</protein>
<dbReference type="InterPro" id="IPR019734">
    <property type="entry name" value="TPR_rpt"/>
</dbReference>
<dbReference type="PROSITE" id="PS50293">
    <property type="entry name" value="TPR_REGION"/>
    <property type="match status" value="2"/>
</dbReference>
<evidence type="ECO:0000313" key="5">
    <source>
        <dbReference type="Proteomes" id="UP000017981"/>
    </source>
</evidence>
<feature type="repeat" description="TPR" evidence="3">
    <location>
        <begin position="1"/>
        <end position="28"/>
    </location>
</feature>
<feature type="repeat" description="TPR" evidence="3">
    <location>
        <begin position="29"/>
        <end position="62"/>
    </location>
</feature>
<dbReference type="InterPro" id="IPR011990">
    <property type="entry name" value="TPR-like_helical_dom_sf"/>
</dbReference>
<dbReference type="PANTHER" id="PTHR44943:SF8">
    <property type="entry name" value="TPR REPEAT-CONTAINING PROTEIN MJ0263"/>
    <property type="match status" value="1"/>
</dbReference>
<gene>
    <name evidence="4" type="ORF">CWATWH0005_1143</name>
</gene>
<dbReference type="Pfam" id="PF13365">
    <property type="entry name" value="Trypsin_2"/>
    <property type="match status" value="1"/>
</dbReference>
<dbReference type="Proteomes" id="UP000017981">
    <property type="component" value="Unassembled WGS sequence"/>
</dbReference>
<proteinExistence type="predicted"/>
<keyword evidence="2 3" id="KW-0802">TPR repeat</keyword>
<dbReference type="SUPFAM" id="SSF48452">
    <property type="entry name" value="TPR-like"/>
    <property type="match status" value="1"/>
</dbReference>
<evidence type="ECO:0000256" key="2">
    <source>
        <dbReference type="ARBA" id="ARBA00022803"/>
    </source>
</evidence>
<dbReference type="Pfam" id="PF13414">
    <property type="entry name" value="TPR_11"/>
    <property type="match status" value="1"/>
</dbReference>